<name>A0ABY5Z777_9ACTN</name>
<gene>
    <name evidence="1" type="ORF">Drose_06460</name>
</gene>
<organism evidence="1 2">
    <name type="scientific">Dactylosporangium roseum</name>
    <dbReference type="NCBI Taxonomy" id="47989"/>
    <lineage>
        <taxon>Bacteria</taxon>
        <taxon>Bacillati</taxon>
        <taxon>Actinomycetota</taxon>
        <taxon>Actinomycetes</taxon>
        <taxon>Micromonosporales</taxon>
        <taxon>Micromonosporaceae</taxon>
        <taxon>Dactylosporangium</taxon>
    </lineage>
</organism>
<reference evidence="1" key="1">
    <citation type="submission" date="2021-04" db="EMBL/GenBank/DDBJ databases">
        <title>Biosynthetic gene clusters of Dactylosporangioum roseum.</title>
        <authorList>
            <person name="Hartkoorn R.C."/>
            <person name="Beaudoing E."/>
            <person name="Hot D."/>
            <person name="Moureu S."/>
        </authorList>
    </citation>
    <scope>NUCLEOTIDE SEQUENCE</scope>
    <source>
        <strain evidence="1">NRRL B-16295</strain>
    </source>
</reference>
<dbReference type="RefSeq" id="WP_260727277.1">
    <property type="nucleotide sequence ID" value="NZ_BAAABS010000033.1"/>
</dbReference>
<evidence type="ECO:0000313" key="2">
    <source>
        <dbReference type="Proteomes" id="UP001058271"/>
    </source>
</evidence>
<dbReference type="Proteomes" id="UP001058271">
    <property type="component" value="Chromosome"/>
</dbReference>
<dbReference type="EMBL" id="CP073721">
    <property type="protein sequence ID" value="UWZ37915.1"/>
    <property type="molecule type" value="Genomic_DNA"/>
</dbReference>
<keyword evidence="2" id="KW-1185">Reference proteome</keyword>
<proteinExistence type="predicted"/>
<evidence type="ECO:0000313" key="1">
    <source>
        <dbReference type="EMBL" id="UWZ37915.1"/>
    </source>
</evidence>
<sequence length="108" mass="11981">MAIDPEIRAEALAGRWEAVLSDLGGHVEQIDELREWHEDDLGETRISIVRRSAVPTGPDADGNRYLPVRHNGEDLLIEWGDFEEYDEVEARWVQAEAMVAGLNAAAGA</sequence>
<protein>
    <submittedName>
        <fullName evidence="1">Uncharacterized protein</fullName>
    </submittedName>
</protein>
<accession>A0ABY5Z777</accession>